<evidence type="ECO:0000256" key="1">
    <source>
        <dbReference type="ARBA" id="ARBA00022714"/>
    </source>
</evidence>
<reference evidence="7" key="1">
    <citation type="journal article" date="2023" name="Front. Mar. Sci.">
        <title>A new Merluccius polli reference genome to investigate the effects of global change in West African waters.</title>
        <authorList>
            <person name="Mateo J.L."/>
            <person name="Blanco-Fernandez C."/>
            <person name="Garcia-Vazquez E."/>
            <person name="Machado-Schiaffino G."/>
        </authorList>
    </citation>
    <scope>NUCLEOTIDE SEQUENCE</scope>
    <source>
        <strain evidence="7">C29</strain>
        <tissue evidence="7">Fin</tissue>
    </source>
</reference>
<evidence type="ECO:0000256" key="4">
    <source>
        <dbReference type="ARBA" id="ARBA00023014"/>
    </source>
</evidence>
<sequence>MNLLLRPKLDSEVRTWIGPTLKSLVMASMSSSKVMHPTLPPEAIIASKTPFKVELVGGKRYSWCTCGHSKTQPFCDGSHKTKAPGMAPHRFVVEKDCTVWLCGCKYTRNPPYCDGTHNIDFIKSATLAEEK</sequence>
<evidence type="ECO:0000313" key="8">
    <source>
        <dbReference type="Proteomes" id="UP001174136"/>
    </source>
</evidence>
<evidence type="ECO:0000256" key="2">
    <source>
        <dbReference type="ARBA" id="ARBA00022723"/>
    </source>
</evidence>
<protein>
    <submittedName>
        <fullName evidence="7">CDGSH iron-sulfur domain-containing protein 3, mitochondrial</fullName>
    </submittedName>
</protein>
<dbReference type="AlphaFoldDB" id="A0AA47NZM4"/>
<name>A0AA47NZM4_MERPO</name>
<gene>
    <name evidence="7" type="primary">CISD3_1</name>
    <name evidence="7" type="ORF">N1851_019444</name>
</gene>
<feature type="domain" description="Iron-binding zinc finger CDGSH type" evidence="6">
    <location>
        <begin position="48"/>
        <end position="85"/>
    </location>
</feature>
<dbReference type="Gene3D" id="3.40.5.90">
    <property type="entry name" value="CDGSH iron-sulfur domain, mitoNEET-type"/>
    <property type="match status" value="2"/>
</dbReference>
<dbReference type="GO" id="GO:0046872">
    <property type="term" value="F:metal ion binding"/>
    <property type="evidence" value="ECO:0007669"/>
    <property type="project" value="UniProtKB-KW"/>
</dbReference>
<comment type="cofactor">
    <cofactor evidence="5">
        <name>[2Fe-2S] cluster</name>
        <dbReference type="ChEBI" id="CHEBI:190135"/>
    </cofactor>
</comment>
<dbReference type="Proteomes" id="UP001174136">
    <property type="component" value="Unassembled WGS sequence"/>
</dbReference>
<evidence type="ECO:0000259" key="6">
    <source>
        <dbReference type="SMART" id="SM00704"/>
    </source>
</evidence>
<keyword evidence="8" id="KW-1185">Reference proteome</keyword>
<keyword evidence="4" id="KW-0411">Iron-sulfur</keyword>
<proteinExistence type="predicted"/>
<keyword evidence="1" id="KW-0001">2Fe-2S</keyword>
<dbReference type="EMBL" id="JAOPHQ010003522">
    <property type="protein sequence ID" value="KAK0142623.1"/>
    <property type="molecule type" value="Genomic_DNA"/>
</dbReference>
<evidence type="ECO:0000313" key="7">
    <source>
        <dbReference type="EMBL" id="KAK0142623.1"/>
    </source>
</evidence>
<feature type="domain" description="Iron-binding zinc finger CDGSH type" evidence="6">
    <location>
        <begin position="86"/>
        <end position="123"/>
    </location>
</feature>
<dbReference type="InterPro" id="IPR042216">
    <property type="entry name" value="MitoNEET_CISD"/>
</dbReference>
<keyword evidence="3" id="KW-0408">Iron</keyword>
<dbReference type="InterPro" id="IPR052950">
    <property type="entry name" value="CISD"/>
</dbReference>
<dbReference type="Pfam" id="PF09360">
    <property type="entry name" value="zf-CDGSH"/>
    <property type="match status" value="1"/>
</dbReference>
<dbReference type="PANTHER" id="PTHR46491:SF3">
    <property type="entry name" value="CDGSH IRON-SULFUR DOMAIN-CONTAINING PROTEIN 3, MITOCHONDRIAL"/>
    <property type="match status" value="1"/>
</dbReference>
<dbReference type="InterPro" id="IPR018967">
    <property type="entry name" value="FeS-contain_CDGSH-typ"/>
</dbReference>
<dbReference type="GO" id="GO:0051537">
    <property type="term" value="F:2 iron, 2 sulfur cluster binding"/>
    <property type="evidence" value="ECO:0007669"/>
    <property type="project" value="UniProtKB-KW"/>
</dbReference>
<dbReference type="PANTHER" id="PTHR46491">
    <property type="entry name" value="CDGSH IRON SULFUR DOMAIN PROTEIN HOMOLOG"/>
    <property type="match status" value="1"/>
</dbReference>
<keyword evidence="2" id="KW-0479">Metal-binding</keyword>
<dbReference type="GO" id="GO:0005739">
    <property type="term" value="C:mitochondrion"/>
    <property type="evidence" value="ECO:0007669"/>
    <property type="project" value="TreeGrafter"/>
</dbReference>
<dbReference type="SMART" id="SM00704">
    <property type="entry name" value="ZnF_CDGSH"/>
    <property type="match status" value="2"/>
</dbReference>
<organism evidence="7 8">
    <name type="scientific">Merluccius polli</name>
    <name type="common">Benguela hake</name>
    <name type="synonym">Merluccius cadenati</name>
    <dbReference type="NCBI Taxonomy" id="89951"/>
    <lineage>
        <taxon>Eukaryota</taxon>
        <taxon>Metazoa</taxon>
        <taxon>Chordata</taxon>
        <taxon>Craniata</taxon>
        <taxon>Vertebrata</taxon>
        <taxon>Euteleostomi</taxon>
        <taxon>Actinopterygii</taxon>
        <taxon>Neopterygii</taxon>
        <taxon>Teleostei</taxon>
        <taxon>Neoteleostei</taxon>
        <taxon>Acanthomorphata</taxon>
        <taxon>Zeiogadaria</taxon>
        <taxon>Gadariae</taxon>
        <taxon>Gadiformes</taxon>
        <taxon>Gadoidei</taxon>
        <taxon>Merlucciidae</taxon>
        <taxon>Merluccius</taxon>
    </lineage>
</organism>
<accession>A0AA47NZM4</accession>
<evidence type="ECO:0000256" key="5">
    <source>
        <dbReference type="ARBA" id="ARBA00034078"/>
    </source>
</evidence>
<evidence type="ECO:0000256" key="3">
    <source>
        <dbReference type="ARBA" id="ARBA00023004"/>
    </source>
</evidence>
<comment type="caution">
    <text evidence="7">The sequence shown here is derived from an EMBL/GenBank/DDBJ whole genome shotgun (WGS) entry which is preliminary data.</text>
</comment>